<organism evidence="1 2">
    <name type="scientific">Nocardia uniformis</name>
    <dbReference type="NCBI Taxonomy" id="53432"/>
    <lineage>
        <taxon>Bacteria</taxon>
        <taxon>Bacillati</taxon>
        <taxon>Actinomycetota</taxon>
        <taxon>Actinomycetes</taxon>
        <taxon>Mycobacteriales</taxon>
        <taxon>Nocardiaceae</taxon>
        <taxon>Nocardia</taxon>
    </lineage>
</organism>
<evidence type="ECO:0000313" key="2">
    <source>
        <dbReference type="Proteomes" id="UP000586827"/>
    </source>
</evidence>
<comment type="caution">
    <text evidence="1">The sequence shown here is derived from an EMBL/GenBank/DDBJ whole genome shotgun (WGS) entry which is preliminary data.</text>
</comment>
<gene>
    <name evidence="1" type="ORF">HLB23_39475</name>
</gene>
<dbReference type="RefSeq" id="WP_170264448.1">
    <property type="nucleotide sequence ID" value="NZ_JABELX010000029.1"/>
</dbReference>
<proteinExistence type="predicted"/>
<reference evidence="1 2" key="1">
    <citation type="submission" date="2020-05" db="EMBL/GenBank/DDBJ databases">
        <title>MicrobeNet Type strains.</title>
        <authorList>
            <person name="Nicholson A.C."/>
        </authorList>
    </citation>
    <scope>NUCLEOTIDE SEQUENCE [LARGE SCALE GENOMIC DNA]</scope>
    <source>
        <strain evidence="1 2">JCM 3224</strain>
    </source>
</reference>
<sequence length="99" mass="11426">MSVEYLDQWCCGKRMVKIPARPGDAPFHYLMHCYECGHYEPWDVDYEADTEHDTADTAQCEHVFRRAMNGFNDECVHCGLRIEVDEPDFTALGTDHGPQ</sequence>
<dbReference type="EMBL" id="JABELX010000029">
    <property type="protein sequence ID" value="NNH75869.1"/>
    <property type="molecule type" value="Genomic_DNA"/>
</dbReference>
<keyword evidence="2" id="KW-1185">Reference proteome</keyword>
<dbReference type="Proteomes" id="UP000586827">
    <property type="component" value="Unassembled WGS sequence"/>
</dbReference>
<evidence type="ECO:0000313" key="1">
    <source>
        <dbReference type="EMBL" id="NNH75869.1"/>
    </source>
</evidence>
<name>A0A849CI54_9NOCA</name>
<dbReference type="AlphaFoldDB" id="A0A849CI54"/>
<accession>A0A849CI54</accession>
<protein>
    <submittedName>
        <fullName evidence="1">Uncharacterized protein</fullName>
    </submittedName>
</protein>